<evidence type="ECO:0000313" key="2">
    <source>
        <dbReference type="EMBL" id="XCD05235.1"/>
    </source>
</evidence>
<keyword evidence="1" id="KW-0472">Membrane</keyword>
<protein>
    <submittedName>
        <fullName evidence="3">DNA pilot protein</fullName>
    </submittedName>
</protein>
<proteinExistence type="predicted"/>
<name>A0AAU8B4P7_9VIRU</name>
<evidence type="ECO:0000256" key="1">
    <source>
        <dbReference type="SAM" id="Phobius"/>
    </source>
</evidence>
<evidence type="ECO:0000313" key="3">
    <source>
        <dbReference type="EMBL" id="XCD06837.1"/>
    </source>
</evidence>
<organism evidence="3">
    <name type="scientific">Dulem virus 228</name>
    <dbReference type="NCBI Taxonomy" id="3145705"/>
    <lineage>
        <taxon>Viruses</taxon>
        <taxon>Monodnaviria</taxon>
        <taxon>Sangervirae</taxon>
        <taxon>Phixviricota</taxon>
        <taxon>Malgrandaviricetes</taxon>
        <taxon>Petitvirales</taxon>
        <taxon>Microviridae</taxon>
        <taxon>Microvirus</taxon>
    </lineage>
</organism>
<dbReference type="EMBL" id="PP511533">
    <property type="protein sequence ID" value="XCD05235.1"/>
    <property type="molecule type" value="Genomic_DNA"/>
</dbReference>
<feature type="transmembrane region" description="Helical" evidence="1">
    <location>
        <begin position="12"/>
        <end position="32"/>
    </location>
</feature>
<keyword evidence="1" id="KW-1133">Transmembrane helix</keyword>
<reference evidence="3" key="1">
    <citation type="submission" date="2024-03" db="EMBL/GenBank/DDBJ databases">
        <title>Diverse circular DNA viruses in blood, oral, and fecal samples of captive lemurs.</title>
        <authorList>
            <person name="Paietta E.N."/>
            <person name="Kraberger S."/>
            <person name="Lund M.C."/>
            <person name="Custer J.M."/>
            <person name="Vargas K.M."/>
            <person name="Ehmke E.E."/>
            <person name="Yoder A.D."/>
            <person name="Varsani A."/>
        </authorList>
    </citation>
    <scope>NUCLEOTIDE SEQUENCE</scope>
    <source>
        <strain evidence="2">Duke_24FS_50</strain>
        <strain evidence="3">Duke_26_35</strain>
    </source>
</reference>
<sequence length="372" mass="40808">MGLFESMAQGMLGGLGGGLISGGLGAVASLFSNSSQKKENERNREFAEYMYDRQYDNSIKVWNMQNKYDLPSAQKQRLIDAGLNPDLMYSGAGVSPSPNLHAAVAGSPSAGSLPGYGGVSEAFNQGRLLDAQIRNIDANTEKTKSETEGQGFQNEILKSDASFRDALNSGQVDVQGVTVKNLSKDLDVKDANIGVLRQQVINMQKQVEVFNQTISESSQRISNMKLDAICKQIDNYIKFASAEDVIARIAAESHITQVEAKFAMAKILSQLAVNNSQVNANNAAANASNASARVNNLRWQIGTTDFEMRQSAGYYNVVIDAAVEKGRSEYWKYRRESRVDRMYSDTPIASDILNVLDGTMQFVNPFSRMFSR</sequence>
<keyword evidence="1" id="KW-0812">Transmembrane</keyword>
<accession>A0AAU8B4P7</accession>
<dbReference type="EMBL" id="PP511717">
    <property type="protein sequence ID" value="XCD06837.1"/>
    <property type="molecule type" value="Genomic_DNA"/>
</dbReference>